<dbReference type="FunFam" id="3.30.160.60:FF:001498">
    <property type="entry name" value="Zinc finger protein 404"/>
    <property type="match status" value="5"/>
</dbReference>
<keyword evidence="7" id="KW-0805">Transcription regulation</keyword>
<feature type="compositionally biased region" description="Polar residues" evidence="13">
    <location>
        <begin position="95"/>
        <end position="104"/>
    </location>
</feature>
<keyword evidence="14" id="KW-1133">Transmembrane helix</keyword>
<dbReference type="Proteomes" id="UP000261520">
    <property type="component" value="Unplaced"/>
</dbReference>
<feature type="domain" description="C2H2-type" evidence="15">
    <location>
        <begin position="362"/>
        <end position="389"/>
    </location>
</feature>
<keyword evidence="8" id="KW-0238">DNA-binding</keyword>
<dbReference type="InterPro" id="IPR050636">
    <property type="entry name" value="C2H2-ZF_domain-containing"/>
</dbReference>
<dbReference type="GO" id="GO:0005634">
    <property type="term" value="C:nucleus"/>
    <property type="evidence" value="ECO:0007669"/>
    <property type="project" value="UniProtKB-SubCell"/>
</dbReference>
<reference evidence="16" key="1">
    <citation type="submission" date="2025-08" db="UniProtKB">
        <authorList>
            <consortium name="Ensembl"/>
        </authorList>
    </citation>
    <scope>IDENTIFICATION</scope>
</reference>
<feature type="region of interest" description="Disordered" evidence="13">
    <location>
        <begin position="1"/>
        <end position="55"/>
    </location>
</feature>
<keyword evidence="14" id="KW-0472">Membrane</keyword>
<dbReference type="PANTHER" id="PTHR47772">
    <property type="entry name" value="ZINC FINGER PROTEIN 200"/>
    <property type="match status" value="1"/>
</dbReference>
<name>A0A3B3ZBG0_9GOBI</name>
<evidence type="ECO:0000259" key="15">
    <source>
        <dbReference type="PROSITE" id="PS50157"/>
    </source>
</evidence>
<evidence type="ECO:0000256" key="10">
    <source>
        <dbReference type="ARBA" id="ARBA00023242"/>
    </source>
</evidence>
<organism evidence="16 17">
    <name type="scientific">Periophthalmus magnuspinnatus</name>
    <dbReference type="NCBI Taxonomy" id="409849"/>
    <lineage>
        <taxon>Eukaryota</taxon>
        <taxon>Metazoa</taxon>
        <taxon>Chordata</taxon>
        <taxon>Craniata</taxon>
        <taxon>Vertebrata</taxon>
        <taxon>Euteleostomi</taxon>
        <taxon>Actinopterygii</taxon>
        <taxon>Neopterygii</taxon>
        <taxon>Teleostei</taxon>
        <taxon>Neoteleostei</taxon>
        <taxon>Acanthomorphata</taxon>
        <taxon>Gobiaria</taxon>
        <taxon>Gobiiformes</taxon>
        <taxon>Gobioidei</taxon>
        <taxon>Gobiidae</taxon>
        <taxon>Oxudercinae</taxon>
        <taxon>Periophthalmus</taxon>
    </lineage>
</organism>
<dbReference type="InterPro" id="IPR013087">
    <property type="entry name" value="Znf_C2H2_type"/>
</dbReference>
<evidence type="ECO:0000313" key="17">
    <source>
        <dbReference type="Proteomes" id="UP000261520"/>
    </source>
</evidence>
<evidence type="ECO:0000256" key="8">
    <source>
        <dbReference type="ARBA" id="ARBA00023125"/>
    </source>
</evidence>
<keyword evidence="17" id="KW-1185">Reference proteome</keyword>
<evidence type="ECO:0000256" key="5">
    <source>
        <dbReference type="ARBA" id="ARBA00022771"/>
    </source>
</evidence>
<dbReference type="FunFam" id="3.30.160.60:FF:000624">
    <property type="entry name" value="zinc finger protein 697"/>
    <property type="match status" value="2"/>
</dbReference>
<feature type="region of interest" description="Disordered" evidence="13">
    <location>
        <begin position="594"/>
        <end position="614"/>
    </location>
</feature>
<proteinExistence type="inferred from homology"/>
<keyword evidence="4" id="KW-0677">Repeat</keyword>
<feature type="domain" description="C2H2-type" evidence="15">
    <location>
        <begin position="521"/>
        <end position="548"/>
    </location>
</feature>
<evidence type="ECO:0000256" key="2">
    <source>
        <dbReference type="ARBA" id="ARBA00006991"/>
    </source>
</evidence>
<evidence type="ECO:0000256" key="6">
    <source>
        <dbReference type="ARBA" id="ARBA00022833"/>
    </source>
</evidence>
<dbReference type="STRING" id="409849.ENSPMGP00000001736"/>
<dbReference type="FunFam" id="3.30.160.60:FF:000145">
    <property type="entry name" value="Zinc finger protein 574"/>
    <property type="match status" value="1"/>
</dbReference>
<evidence type="ECO:0000256" key="1">
    <source>
        <dbReference type="ARBA" id="ARBA00004123"/>
    </source>
</evidence>
<dbReference type="SMART" id="SM00355">
    <property type="entry name" value="ZnF_C2H2"/>
    <property type="match status" value="13"/>
</dbReference>
<accession>A0A3B3ZBG0</accession>
<dbReference type="GO" id="GO:0003677">
    <property type="term" value="F:DNA binding"/>
    <property type="evidence" value="ECO:0007669"/>
    <property type="project" value="UniProtKB-KW"/>
</dbReference>
<dbReference type="SUPFAM" id="SSF57667">
    <property type="entry name" value="beta-beta-alpha zinc fingers"/>
    <property type="match status" value="8"/>
</dbReference>
<dbReference type="PROSITE" id="PS50157">
    <property type="entry name" value="ZINC_FINGER_C2H2_2"/>
    <property type="match status" value="13"/>
</dbReference>
<dbReference type="FunFam" id="3.30.160.60:FF:000100">
    <property type="entry name" value="Zinc finger 45-like"/>
    <property type="match status" value="1"/>
</dbReference>
<feature type="domain" description="C2H2-type" evidence="15">
    <location>
        <begin position="390"/>
        <end position="417"/>
    </location>
</feature>
<dbReference type="Gene3D" id="3.30.160.60">
    <property type="entry name" value="Classic Zinc Finger"/>
    <property type="match status" value="13"/>
</dbReference>
<feature type="domain" description="C2H2-type" evidence="15">
    <location>
        <begin position="179"/>
        <end position="206"/>
    </location>
</feature>
<dbReference type="Pfam" id="PF00096">
    <property type="entry name" value="zf-C2H2"/>
    <property type="match status" value="10"/>
</dbReference>
<dbReference type="Pfam" id="PF13912">
    <property type="entry name" value="zf-C2H2_6"/>
    <property type="match status" value="2"/>
</dbReference>
<feature type="transmembrane region" description="Helical" evidence="14">
    <location>
        <begin position="693"/>
        <end position="712"/>
    </location>
</feature>
<evidence type="ECO:0000256" key="3">
    <source>
        <dbReference type="ARBA" id="ARBA00022723"/>
    </source>
</evidence>
<protein>
    <recommendedName>
        <fullName evidence="11">Zinc finger protein 865</fullName>
    </recommendedName>
</protein>
<feature type="domain" description="C2H2-type" evidence="15">
    <location>
        <begin position="493"/>
        <end position="520"/>
    </location>
</feature>
<comment type="subcellular location">
    <subcellularLocation>
        <location evidence="1">Nucleus</location>
    </subcellularLocation>
</comment>
<feature type="region of interest" description="Disordered" evidence="13">
    <location>
        <begin position="93"/>
        <end position="131"/>
    </location>
</feature>
<feature type="domain" description="C2H2-type" evidence="15">
    <location>
        <begin position="306"/>
        <end position="333"/>
    </location>
</feature>
<dbReference type="GO" id="GO:0008270">
    <property type="term" value="F:zinc ion binding"/>
    <property type="evidence" value="ECO:0007669"/>
    <property type="project" value="UniProtKB-KW"/>
</dbReference>
<dbReference type="PROSITE" id="PS00028">
    <property type="entry name" value="ZINC_FINGER_C2H2_1"/>
    <property type="match status" value="13"/>
</dbReference>
<dbReference type="FunFam" id="3.30.160.60:FF:000625">
    <property type="entry name" value="Zinc finger protein 536"/>
    <property type="match status" value="1"/>
</dbReference>
<sequence length="720" mass="79753">MDRSKVWTKLWEPPAQMETEAPGDHYTQDYDRDYTQDYARDHSQRNDTSPTAHNPGLYSKYTCGANVEGALARTAGGGGGGGGGETRAAVREGQINDTSLTSHNSGGGKRGGRGETRATASEGQIKDTSPAALNSKCPSENVLYLGSAKVHVCVFCEKRFSTNQSLQIHIRVHTGEKPYSCPVCGKCFTQKAHLKTHIRTHTKERPYRCSICFKSFMHKVSLNLHMEKTCHTKLTPVSFNPCPDAVLSSKTDPELFVQWANSSSSPSSSSSSSPSSSPSPSSSSSPSLPFLLSSVCLYLGGGGETLECPFCQKGFTTKHNLEIHTRVHTGEKSYRCPICRSSFVRKCSLKAHARMHREGNLYRCSVCTRAFPQLSSLTQHYRTHTGEKPYSCSVCNNRFTQHHHLTEHMRTHTGERPYSCSVCGKTFARSFTLKIHHRQHKTVQDAGERLSARRASLAAQREAEAVPETNASAPGGLGHASVNAHTHREAKLYCCSVCGRTFSQLSSLTQHNRTHTGEKPYSCSVCNNRFTQQHHLTEHMRIHTGERPYSCSVFCGKTFARSFTLKIHHRQHKTVQDAGERLSARRASLAAQREAEAVPETNASAPGGLGHASVNTSTHREAKLYCCSVCGRTFSQLSSLTQHNRTHTGEKPYSCSVCNNRFTQQHHLTEHMRIHTGERPYTPAPQDTGSGSFYLFIFLYLFMYFVVLGARVTQKAKKNP</sequence>
<keyword evidence="6" id="KW-0862">Zinc</keyword>
<keyword evidence="10" id="KW-0539">Nucleus</keyword>
<keyword evidence="5 12" id="KW-0863">Zinc-finger</keyword>
<feature type="region of interest" description="Disordered" evidence="13">
    <location>
        <begin position="263"/>
        <end position="286"/>
    </location>
</feature>
<feature type="domain" description="C2H2-type" evidence="15">
    <location>
        <begin position="151"/>
        <end position="178"/>
    </location>
</feature>
<evidence type="ECO:0000256" key="14">
    <source>
        <dbReference type="SAM" id="Phobius"/>
    </source>
</evidence>
<comment type="similarity">
    <text evidence="2">Belongs to the krueppel C2H2-type zinc-finger protein family.</text>
</comment>
<dbReference type="AlphaFoldDB" id="A0A3B3ZBG0"/>
<feature type="domain" description="C2H2-type" evidence="15">
    <location>
        <begin position="334"/>
        <end position="356"/>
    </location>
</feature>
<feature type="domain" description="C2H2-type" evidence="15">
    <location>
        <begin position="418"/>
        <end position="445"/>
    </location>
</feature>
<dbReference type="Ensembl" id="ENSPMGT00000001850.1">
    <property type="protein sequence ID" value="ENSPMGP00000001736.1"/>
    <property type="gene ID" value="ENSPMGG00000001561.1"/>
</dbReference>
<keyword evidence="9" id="KW-0804">Transcription</keyword>
<dbReference type="InterPro" id="IPR036236">
    <property type="entry name" value="Znf_C2H2_sf"/>
</dbReference>
<evidence type="ECO:0000256" key="11">
    <source>
        <dbReference type="ARBA" id="ARBA00068876"/>
    </source>
</evidence>
<dbReference type="FunFam" id="3.30.160.60:FF:001506">
    <property type="entry name" value="Zinc finger protein"/>
    <property type="match status" value="2"/>
</dbReference>
<evidence type="ECO:0000256" key="4">
    <source>
        <dbReference type="ARBA" id="ARBA00022737"/>
    </source>
</evidence>
<keyword evidence="3" id="KW-0479">Metal-binding</keyword>
<dbReference type="FunFam" id="3.30.160.60:FF:000446">
    <property type="entry name" value="Zinc finger protein"/>
    <property type="match status" value="1"/>
</dbReference>
<evidence type="ECO:0000256" key="9">
    <source>
        <dbReference type="ARBA" id="ARBA00023163"/>
    </source>
</evidence>
<evidence type="ECO:0000256" key="13">
    <source>
        <dbReference type="SAM" id="MobiDB-lite"/>
    </source>
</evidence>
<reference evidence="16" key="2">
    <citation type="submission" date="2025-09" db="UniProtKB">
        <authorList>
            <consortium name="Ensembl"/>
        </authorList>
    </citation>
    <scope>IDENTIFICATION</scope>
</reference>
<feature type="domain" description="C2H2-type" evidence="15">
    <location>
        <begin position="207"/>
        <end position="236"/>
    </location>
</feature>
<evidence type="ECO:0000256" key="7">
    <source>
        <dbReference type="ARBA" id="ARBA00023015"/>
    </source>
</evidence>
<feature type="domain" description="C2H2-type" evidence="15">
    <location>
        <begin position="549"/>
        <end position="577"/>
    </location>
</feature>
<feature type="compositionally biased region" description="Basic and acidic residues" evidence="13">
    <location>
        <begin position="22"/>
        <end position="45"/>
    </location>
</feature>
<keyword evidence="14" id="KW-0812">Transmembrane</keyword>
<feature type="domain" description="C2H2-type" evidence="15">
    <location>
        <begin position="653"/>
        <end position="680"/>
    </location>
</feature>
<dbReference type="PANTHER" id="PTHR47772:SF13">
    <property type="entry name" value="GASTRULA ZINC FINGER PROTEIN XLCGF49.1-LIKE-RELATED"/>
    <property type="match status" value="1"/>
</dbReference>
<evidence type="ECO:0000313" key="16">
    <source>
        <dbReference type="Ensembl" id="ENSPMGP00000001736.1"/>
    </source>
</evidence>
<feature type="domain" description="C2H2-type" evidence="15">
    <location>
        <begin position="625"/>
        <end position="652"/>
    </location>
</feature>
<evidence type="ECO:0000256" key="12">
    <source>
        <dbReference type="PROSITE-ProRule" id="PRU00042"/>
    </source>
</evidence>